<dbReference type="PROSITE" id="PS50025">
    <property type="entry name" value="LAM_G_DOMAIN"/>
    <property type="match status" value="1"/>
</dbReference>
<accession>W4L895</accession>
<evidence type="ECO:0000313" key="4">
    <source>
        <dbReference type="EMBL" id="ETW94273.1"/>
    </source>
</evidence>
<dbReference type="Gene3D" id="2.60.120.200">
    <property type="match status" value="1"/>
</dbReference>
<dbReference type="Proteomes" id="UP000019141">
    <property type="component" value="Unassembled WGS sequence"/>
</dbReference>
<gene>
    <name evidence="4" type="ORF">ETSY1_35570</name>
</gene>
<evidence type="ECO:0000259" key="3">
    <source>
        <dbReference type="PROSITE" id="PS50025"/>
    </source>
</evidence>
<evidence type="ECO:0000313" key="5">
    <source>
        <dbReference type="Proteomes" id="UP000019141"/>
    </source>
</evidence>
<keyword evidence="1" id="KW-0732">Signal</keyword>
<sequence length="220" mass="23721">MSEVICYTVTDNTLKSVNGTLSNAVVETTDPTFGSVVHINGANNSFVDFGTAIGQFRTQDFTVAFWFQTTEQHRYFDLAGNRTVGSHGNFLAIRMTGNHESSPRGRVSVEVDQDGNGTNFIGVSSQVTGLNDGDWHHIAVVRRGNSLELYVDGVSSNRGSANGVANIANGNAFKLGRSLVGHDAKFAPNARFRALCVYDVALTDRQVPGLVNLRNTHSSP</sequence>
<dbReference type="HOGENOM" id="CLU_1254045_0_0_7"/>
<keyword evidence="5" id="KW-1185">Reference proteome</keyword>
<dbReference type="InterPro" id="IPR001791">
    <property type="entry name" value="Laminin_G"/>
</dbReference>
<proteinExistence type="predicted"/>
<dbReference type="InterPro" id="IPR006558">
    <property type="entry name" value="LamG-like"/>
</dbReference>
<keyword evidence="2" id="KW-1015">Disulfide bond</keyword>
<comment type="caution">
    <text evidence="4">The sequence shown here is derived from an EMBL/GenBank/DDBJ whole genome shotgun (WGS) entry which is preliminary data.</text>
</comment>
<name>W4L895_ENTF1</name>
<evidence type="ECO:0000256" key="1">
    <source>
        <dbReference type="ARBA" id="ARBA00022729"/>
    </source>
</evidence>
<dbReference type="EMBL" id="AZHW01001090">
    <property type="protein sequence ID" value="ETW94273.1"/>
    <property type="molecule type" value="Genomic_DNA"/>
</dbReference>
<protein>
    <recommendedName>
        <fullName evidence="3">Laminin G domain-containing protein</fullName>
    </recommendedName>
</protein>
<organism evidence="4 5">
    <name type="scientific">Entotheonella factor</name>
    <dbReference type="NCBI Taxonomy" id="1429438"/>
    <lineage>
        <taxon>Bacteria</taxon>
        <taxon>Pseudomonadati</taxon>
        <taxon>Nitrospinota/Tectimicrobiota group</taxon>
        <taxon>Candidatus Tectimicrobiota</taxon>
        <taxon>Candidatus Entotheonellia</taxon>
        <taxon>Candidatus Entotheonellales</taxon>
        <taxon>Candidatus Entotheonellaceae</taxon>
        <taxon>Candidatus Entotheonella</taxon>
    </lineage>
</organism>
<dbReference type="SMART" id="SM00560">
    <property type="entry name" value="LamGL"/>
    <property type="match status" value="1"/>
</dbReference>
<dbReference type="SUPFAM" id="SSF49899">
    <property type="entry name" value="Concanavalin A-like lectins/glucanases"/>
    <property type="match status" value="1"/>
</dbReference>
<evidence type="ECO:0000256" key="2">
    <source>
        <dbReference type="ARBA" id="ARBA00023157"/>
    </source>
</evidence>
<dbReference type="AlphaFoldDB" id="W4L895"/>
<feature type="domain" description="Laminin G" evidence="3">
    <location>
        <begin position="36"/>
        <end position="220"/>
    </location>
</feature>
<dbReference type="CDD" id="cd00110">
    <property type="entry name" value="LamG"/>
    <property type="match status" value="1"/>
</dbReference>
<dbReference type="Pfam" id="PF13385">
    <property type="entry name" value="Laminin_G_3"/>
    <property type="match status" value="1"/>
</dbReference>
<dbReference type="InterPro" id="IPR013320">
    <property type="entry name" value="ConA-like_dom_sf"/>
</dbReference>
<reference evidence="4 5" key="1">
    <citation type="journal article" date="2014" name="Nature">
        <title>An environmental bacterial taxon with a large and distinct metabolic repertoire.</title>
        <authorList>
            <person name="Wilson M.C."/>
            <person name="Mori T."/>
            <person name="Ruckert C."/>
            <person name="Uria A.R."/>
            <person name="Helf M.J."/>
            <person name="Takada K."/>
            <person name="Gernert C."/>
            <person name="Steffens U.A."/>
            <person name="Heycke N."/>
            <person name="Schmitt S."/>
            <person name="Rinke C."/>
            <person name="Helfrich E.J."/>
            <person name="Brachmann A.O."/>
            <person name="Gurgui C."/>
            <person name="Wakimoto T."/>
            <person name="Kracht M."/>
            <person name="Crusemann M."/>
            <person name="Hentschel U."/>
            <person name="Abe I."/>
            <person name="Matsunaga S."/>
            <person name="Kalinowski J."/>
            <person name="Takeyama H."/>
            <person name="Piel J."/>
        </authorList>
    </citation>
    <scope>NUCLEOTIDE SEQUENCE [LARGE SCALE GENOMIC DNA]</scope>
    <source>
        <strain evidence="5">TSY1</strain>
    </source>
</reference>